<evidence type="ECO:0000313" key="4">
    <source>
        <dbReference type="Proteomes" id="UP000285951"/>
    </source>
</evidence>
<dbReference type="SUPFAM" id="SSF52096">
    <property type="entry name" value="ClpP/crotonase"/>
    <property type="match status" value="1"/>
</dbReference>
<dbReference type="Proteomes" id="UP000462449">
    <property type="component" value="Unassembled WGS sequence"/>
</dbReference>
<dbReference type="Pfam" id="PF03572">
    <property type="entry name" value="Peptidase_S41"/>
    <property type="match status" value="1"/>
</dbReference>
<dbReference type="CDD" id="cd07561">
    <property type="entry name" value="Peptidase_S41_CPP_like"/>
    <property type="match status" value="1"/>
</dbReference>
<comment type="caution">
    <text evidence="2">The sequence shown here is derived from an EMBL/GenBank/DDBJ whole genome shotgun (WGS) entry which is preliminary data.</text>
</comment>
<dbReference type="GO" id="GO:0030288">
    <property type="term" value="C:outer membrane-bounded periplasmic space"/>
    <property type="evidence" value="ECO:0007669"/>
    <property type="project" value="TreeGrafter"/>
</dbReference>
<gene>
    <name evidence="3" type="ORF">DWB62_004650</name>
    <name evidence="2" type="ORF">GNY23_04650</name>
</gene>
<dbReference type="GO" id="GO:0004175">
    <property type="term" value="F:endopeptidase activity"/>
    <property type="evidence" value="ECO:0007669"/>
    <property type="project" value="TreeGrafter"/>
</dbReference>
<dbReference type="Gene3D" id="3.30.750.170">
    <property type="match status" value="1"/>
</dbReference>
<dbReference type="OrthoDB" id="7168509at2"/>
<organism evidence="2 5">
    <name type="scientific">Labilibaculum euxinus</name>
    <dbReference type="NCBI Taxonomy" id="2686357"/>
    <lineage>
        <taxon>Bacteria</taxon>
        <taxon>Pseudomonadati</taxon>
        <taxon>Bacteroidota</taxon>
        <taxon>Bacteroidia</taxon>
        <taxon>Marinilabiliales</taxon>
        <taxon>Marinifilaceae</taxon>
        <taxon>Labilibaculum</taxon>
    </lineage>
</organism>
<evidence type="ECO:0000313" key="5">
    <source>
        <dbReference type="Proteomes" id="UP000462449"/>
    </source>
</evidence>
<evidence type="ECO:0000313" key="2">
    <source>
        <dbReference type="EMBL" id="MUP37099.1"/>
    </source>
</evidence>
<dbReference type="PROSITE" id="PS51257">
    <property type="entry name" value="PROKAR_LIPOPROTEIN"/>
    <property type="match status" value="1"/>
</dbReference>
<feature type="domain" description="Tail specific protease" evidence="1">
    <location>
        <begin position="174"/>
        <end position="377"/>
    </location>
</feature>
<dbReference type="Pfam" id="PF18294">
    <property type="entry name" value="Pept_S41_N"/>
    <property type="match status" value="1"/>
</dbReference>
<dbReference type="AlphaFoldDB" id="A0A7M4D370"/>
<dbReference type="EMBL" id="WOTW01000007">
    <property type="protein sequence ID" value="MUP37099.1"/>
    <property type="molecule type" value="Genomic_DNA"/>
</dbReference>
<keyword evidence="4" id="KW-1185">Reference proteome</keyword>
<dbReference type="Proteomes" id="UP000285951">
    <property type="component" value="Unassembled WGS sequence"/>
</dbReference>
<proteinExistence type="predicted"/>
<protein>
    <recommendedName>
        <fullName evidence="1">Tail specific protease domain-containing protein</fullName>
    </recommendedName>
</protein>
<evidence type="ECO:0000259" key="1">
    <source>
        <dbReference type="SMART" id="SM00245"/>
    </source>
</evidence>
<reference evidence="3 4" key="1">
    <citation type="submission" date="2019-11" db="EMBL/GenBank/DDBJ databases">
        <title>Draft genome sequence of Labilibaculum sp. strain SYP isolated from Black Sea.</title>
        <authorList>
            <person name="Yadav S."/>
            <person name="Villanueva L."/>
        </authorList>
    </citation>
    <scope>NUCLEOTIDE SEQUENCE [LARGE SCALE GENOMIC DNA]</scope>
    <source>
        <strain evidence="3 4">44</strain>
    </source>
</reference>
<dbReference type="InterPro" id="IPR041613">
    <property type="entry name" value="Pept_S41_N"/>
</dbReference>
<dbReference type="SMART" id="SM00245">
    <property type="entry name" value="TSPc"/>
    <property type="match status" value="1"/>
</dbReference>
<dbReference type="RefSeq" id="WP_156194936.1">
    <property type="nucleotide sequence ID" value="NZ_QTZN02000007.1"/>
</dbReference>
<reference evidence="2 5" key="2">
    <citation type="submission" date="2019-12" db="EMBL/GenBank/DDBJ databases">
        <title>Draft genome sequence of Labilibaculum sp. strain 44 isolated from deep waters of Black Sea.</title>
        <authorList>
            <person name="Yadav S."/>
            <person name="Villanueva L."/>
        </authorList>
    </citation>
    <scope>NUCLEOTIDE SEQUENCE [LARGE SCALE GENOMIC DNA]</scope>
    <source>
        <strain evidence="2 5">44</strain>
    </source>
</reference>
<dbReference type="SUPFAM" id="SSF50156">
    <property type="entry name" value="PDZ domain-like"/>
    <property type="match status" value="1"/>
</dbReference>
<sequence length="432" mass="48604">MKFSILNKYSLVVILASLFLSCNDDNNVLPRSGNDKSAYEIIDKTMQEWYLWNEDLPDISSANYSSANDYFEALLADQDRWSYIANLDELLAYFENGTYTGYGLSFKFDSYNDLRVKLIFDESPLTAEGVTRGWKLVNINQLAISNLSEEQILNELDKSSGTFIFENNAGEQKEITASQKVLDQNTVLKRKVIPYDGTQVAYLAFDSFLGKSEDELNEAFTYFKEQNATELVLDLRYNGGGSTYISNQLASLITGNAFQDKIYSKTFHNALQREKNDRFEVFFEQPSAYGFERVFVITTSGTASASEMVINGLKPEAYMGAENVILIGSKTHGKPVGMYVFEEKALNLAIVPISFSITNANDEGGYFDGIPVNYEISDDLSHDFGDIDESNLHAALEYIKNEKFPVITAAKALSTNEREFKKKGLEELIDAF</sequence>
<dbReference type="EMBL" id="QTZN02000007">
    <property type="protein sequence ID" value="MVB06304.1"/>
    <property type="molecule type" value="Genomic_DNA"/>
</dbReference>
<dbReference type="Gene3D" id="2.30.42.10">
    <property type="match status" value="1"/>
</dbReference>
<dbReference type="GO" id="GO:0006508">
    <property type="term" value="P:proteolysis"/>
    <property type="evidence" value="ECO:0007669"/>
    <property type="project" value="InterPro"/>
</dbReference>
<dbReference type="PANTHER" id="PTHR32060">
    <property type="entry name" value="TAIL-SPECIFIC PROTEASE"/>
    <property type="match status" value="1"/>
</dbReference>
<dbReference type="GO" id="GO:0007165">
    <property type="term" value="P:signal transduction"/>
    <property type="evidence" value="ECO:0007669"/>
    <property type="project" value="TreeGrafter"/>
</dbReference>
<dbReference type="InterPro" id="IPR036034">
    <property type="entry name" value="PDZ_sf"/>
</dbReference>
<accession>A0A7M4D370</accession>
<dbReference type="Gene3D" id="3.90.226.10">
    <property type="entry name" value="2-enoyl-CoA Hydratase, Chain A, domain 1"/>
    <property type="match status" value="1"/>
</dbReference>
<dbReference type="InterPro" id="IPR005151">
    <property type="entry name" value="Tail-specific_protease"/>
</dbReference>
<evidence type="ECO:0000313" key="3">
    <source>
        <dbReference type="EMBL" id="MVB06304.1"/>
    </source>
</evidence>
<name>A0A7M4D370_9BACT</name>
<dbReference type="InterPro" id="IPR029045">
    <property type="entry name" value="ClpP/crotonase-like_dom_sf"/>
</dbReference>
<dbReference type="GO" id="GO:0008236">
    <property type="term" value="F:serine-type peptidase activity"/>
    <property type="evidence" value="ECO:0007669"/>
    <property type="project" value="InterPro"/>
</dbReference>
<dbReference type="PANTHER" id="PTHR32060:SF30">
    <property type="entry name" value="CARBOXY-TERMINAL PROCESSING PROTEASE CTPA"/>
    <property type="match status" value="1"/>
</dbReference>